<gene>
    <name evidence="2" type="ORF">LSAT_V11C800405810</name>
</gene>
<evidence type="ECO:0000313" key="2">
    <source>
        <dbReference type="EMBL" id="KAJ0194590.1"/>
    </source>
</evidence>
<sequence length="154" mass="17989">MAIHELSPTSDDEADNELTHSNFFFVVGVVIPSRAPNIIEQVWSMISELGFSKTIFESHITKIEKSLEVDLKTYHDTMVNFNICKSVTNLATQIWRINKNKKTKLEREVERKLEEHNHILEQLNRTLIQKRDLEQKNQLVISSEIKDVLEMEIL</sequence>
<protein>
    <submittedName>
        <fullName evidence="2">Uncharacterized protein</fullName>
    </submittedName>
</protein>
<keyword evidence="3" id="KW-1185">Reference proteome</keyword>
<reference evidence="2 3" key="1">
    <citation type="journal article" date="2017" name="Nat. Commun.">
        <title>Genome assembly with in vitro proximity ligation data and whole-genome triplication in lettuce.</title>
        <authorList>
            <person name="Reyes-Chin-Wo S."/>
            <person name="Wang Z."/>
            <person name="Yang X."/>
            <person name="Kozik A."/>
            <person name="Arikit S."/>
            <person name="Song C."/>
            <person name="Xia L."/>
            <person name="Froenicke L."/>
            <person name="Lavelle D.O."/>
            <person name="Truco M.J."/>
            <person name="Xia R."/>
            <person name="Zhu S."/>
            <person name="Xu C."/>
            <person name="Xu H."/>
            <person name="Xu X."/>
            <person name="Cox K."/>
            <person name="Korf I."/>
            <person name="Meyers B.C."/>
            <person name="Michelmore R.W."/>
        </authorList>
    </citation>
    <scope>NUCLEOTIDE SEQUENCE [LARGE SCALE GENOMIC DNA]</scope>
    <source>
        <strain evidence="3">cv. Salinas</strain>
        <tissue evidence="2">Seedlings</tissue>
    </source>
</reference>
<proteinExistence type="predicted"/>
<dbReference type="EMBL" id="NBSK02000008">
    <property type="protein sequence ID" value="KAJ0194590.1"/>
    <property type="molecule type" value="Genomic_DNA"/>
</dbReference>
<comment type="caution">
    <text evidence="2">The sequence shown here is derived from an EMBL/GenBank/DDBJ whole genome shotgun (WGS) entry which is preliminary data.</text>
</comment>
<feature type="coiled-coil region" evidence="1">
    <location>
        <begin position="102"/>
        <end position="133"/>
    </location>
</feature>
<evidence type="ECO:0000313" key="3">
    <source>
        <dbReference type="Proteomes" id="UP000235145"/>
    </source>
</evidence>
<name>A0A9R1WZ57_LACSA</name>
<dbReference type="Proteomes" id="UP000235145">
    <property type="component" value="Unassembled WGS sequence"/>
</dbReference>
<evidence type="ECO:0000256" key="1">
    <source>
        <dbReference type="SAM" id="Coils"/>
    </source>
</evidence>
<accession>A0A9R1WZ57</accession>
<organism evidence="2 3">
    <name type="scientific">Lactuca sativa</name>
    <name type="common">Garden lettuce</name>
    <dbReference type="NCBI Taxonomy" id="4236"/>
    <lineage>
        <taxon>Eukaryota</taxon>
        <taxon>Viridiplantae</taxon>
        <taxon>Streptophyta</taxon>
        <taxon>Embryophyta</taxon>
        <taxon>Tracheophyta</taxon>
        <taxon>Spermatophyta</taxon>
        <taxon>Magnoliopsida</taxon>
        <taxon>eudicotyledons</taxon>
        <taxon>Gunneridae</taxon>
        <taxon>Pentapetalae</taxon>
        <taxon>asterids</taxon>
        <taxon>campanulids</taxon>
        <taxon>Asterales</taxon>
        <taxon>Asteraceae</taxon>
        <taxon>Cichorioideae</taxon>
        <taxon>Cichorieae</taxon>
        <taxon>Lactucinae</taxon>
        <taxon>Lactuca</taxon>
    </lineage>
</organism>
<dbReference type="AlphaFoldDB" id="A0A9R1WZ57"/>
<keyword evidence="1" id="KW-0175">Coiled coil</keyword>